<dbReference type="PROSITE" id="PS51168">
    <property type="entry name" value="CHORISMATE_MUT_2"/>
    <property type="match status" value="1"/>
</dbReference>
<comment type="caution">
    <text evidence="8">The sequence shown here is derived from an EMBL/GenBank/DDBJ whole genome shotgun (WGS) entry which is preliminary data.</text>
</comment>
<keyword evidence="4 5" id="KW-0413">Isomerase</keyword>
<keyword evidence="9" id="KW-1185">Reference proteome</keyword>
<evidence type="ECO:0000256" key="2">
    <source>
        <dbReference type="ARBA" id="ARBA00012404"/>
    </source>
</evidence>
<dbReference type="EMBL" id="JAMTCG010000001">
    <property type="protein sequence ID" value="MCP2159244.1"/>
    <property type="molecule type" value="Genomic_DNA"/>
</dbReference>
<gene>
    <name evidence="8" type="ORF">LX12_000408</name>
</gene>
<comment type="function">
    <text evidence="5">Catalyzes the Claisen rearrangement of chorismate to prephenate.</text>
</comment>
<name>A0ABT1GW85_9NOCA</name>
<accession>A0ABT1GW85</accession>
<dbReference type="InterPro" id="IPR002701">
    <property type="entry name" value="CM_II_prokaryot"/>
</dbReference>
<comment type="catalytic activity">
    <reaction evidence="5">
        <text>chorismate = prephenate</text>
        <dbReference type="Rhea" id="RHEA:13897"/>
        <dbReference type="ChEBI" id="CHEBI:29748"/>
        <dbReference type="ChEBI" id="CHEBI:29934"/>
        <dbReference type="EC" id="5.4.99.5"/>
    </reaction>
</comment>
<organism evidence="8 9">
    <name type="scientific">Williamsia serinedens</name>
    <dbReference type="NCBI Taxonomy" id="391736"/>
    <lineage>
        <taxon>Bacteria</taxon>
        <taxon>Bacillati</taxon>
        <taxon>Actinomycetota</taxon>
        <taxon>Actinomycetes</taxon>
        <taxon>Mycobacteriales</taxon>
        <taxon>Nocardiaceae</taxon>
        <taxon>Williamsia</taxon>
    </lineage>
</organism>
<dbReference type="InterPro" id="IPR008240">
    <property type="entry name" value="Chorismate_mutase_periplasmic"/>
</dbReference>
<evidence type="ECO:0000256" key="6">
    <source>
        <dbReference type="SAM" id="SignalP"/>
    </source>
</evidence>
<protein>
    <recommendedName>
        <fullName evidence="2 5">Chorismate mutase</fullName>
        <ecNumber evidence="2 5">5.4.99.5</ecNumber>
    </recommendedName>
</protein>
<evidence type="ECO:0000256" key="5">
    <source>
        <dbReference type="PIRNR" id="PIRNR026640"/>
    </source>
</evidence>
<feature type="chain" id="PRO_5046702732" description="Chorismate mutase" evidence="6">
    <location>
        <begin position="26"/>
        <end position="188"/>
    </location>
</feature>
<sequence length="188" mass="19070">MPRHLPAVVATVAAALVATAPSAAATPHRHVTLGALTGIVADRLATADTVAAAKWRTGTPVDDPAREAQVIAAAVAAGRTAGLDPARVMTVVRDQIEVGKAVQRTLLALWRTVPATAPTAPADLADVRPRITALTGDLVSGLARDDATLRAPGCLAEVAAAVATTTATHRLDPLHAVALASASRSLCR</sequence>
<dbReference type="NCBIfam" id="NF006741">
    <property type="entry name" value="PRK09269.1"/>
    <property type="match status" value="1"/>
</dbReference>
<dbReference type="Proteomes" id="UP001205740">
    <property type="component" value="Unassembled WGS sequence"/>
</dbReference>
<dbReference type="SMART" id="SM00830">
    <property type="entry name" value="CM_2"/>
    <property type="match status" value="1"/>
</dbReference>
<evidence type="ECO:0000256" key="4">
    <source>
        <dbReference type="ARBA" id="ARBA00023235"/>
    </source>
</evidence>
<dbReference type="Pfam" id="PF01817">
    <property type="entry name" value="CM_2"/>
    <property type="match status" value="1"/>
</dbReference>
<dbReference type="InterPro" id="IPR036979">
    <property type="entry name" value="CM_dom_sf"/>
</dbReference>
<dbReference type="Gene3D" id="1.20.59.10">
    <property type="entry name" value="Chorismate mutase"/>
    <property type="match status" value="1"/>
</dbReference>
<dbReference type="RefSeq" id="WP_253652828.1">
    <property type="nucleotide sequence ID" value="NZ_JAMTCG010000001.1"/>
</dbReference>
<dbReference type="InterPro" id="IPR051331">
    <property type="entry name" value="Chorismate_mutase-related"/>
</dbReference>
<comment type="pathway">
    <text evidence="1 5">Metabolic intermediate biosynthesis; prephenate biosynthesis; prephenate from chorismate: step 1/1.</text>
</comment>
<evidence type="ECO:0000313" key="9">
    <source>
        <dbReference type="Proteomes" id="UP001205740"/>
    </source>
</evidence>
<evidence type="ECO:0000259" key="7">
    <source>
        <dbReference type="PROSITE" id="PS51168"/>
    </source>
</evidence>
<dbReference type="NCBIfam" id="TIGR01806">
    <property type="entry name" value="CM_mono2"/>
    <property type="match status" value="1"/>
</dbReference>
<feature type="domain" description="Chorismate mutase" evidence="7">
    <location>
        <begin position="10"/>
        <end position="107"/>
    </location>
</feature>
<evidence type="ECO:0000256" key="3">
    <source>
        <dbReference type="ARBA" id="ARBA00022729"/>
    </source>
</evidence>
<proteinExistence type="predicted"/>
<dbReference type="SUPFAM" id="SSF48600">
    <property type="entry name" value="Chorismate mutase II"/>
    <property type="match status" value="1"/>
</dbReference>
<evidence type="ECO:0000313" key="8">
    <source>
        <dbReference type="EMBL" id="MCP2159244.1"/>
    </source>
</evidence>
<dbReference type="PIRSF" id="PIRSF026640">
    <property type="entry name" value="Peripl_chor_mut"/>
    <property type="match status" value="1"/>
</dbReference>
<dbReference type="EC" id="5.4.99.5" evidence="2 5"/>
<keyword evidence="3 6" id="KW-0732">Signal</keyword>
<dbReference type="InterPro" id="IPR036263">
    <property type="entry name" value="Chorismate_II_sf"/>
</dbReference>
<evidence type="ECO:0000256" key="1">
    <source>
        <dbReference type="ARBA" id="ARBA00004817"/>
    </source>
</evidence>
<feature type="signal peptide" evidence="6">
    <location>
        <begin position="1"/>
        <end position="25"/>
    </location>
</feature>
<dbReference type="PANTHER" id="PTHR38041">
    <property type="entry name" value="CHORISMATE MUTASE"/>
    <property type="match status" value="1"/>
</dbReference>
<dbReference type="PANTHER" id="PTHR38041:SF2">
    <property type="entry name" value="SECRETED CHORISMATE MUTASE"/>
    <property type="match status" value="1"/>
</dbReference>
<reference evidence="8 9" key="1">
    <citation type="submission" date="2022-06" db="EMBL/GenBank/DDBJ databases">
        <title>Genomic Encyclopedia of Archaeal and Bacterial Type Strains, Phase II (KMG-II): from individual species to whole genera.</title>
        <authorList>
            <person name="Goeker M."/>
        </authorList>
    </citation>
    <scope>NUCLEOTIDE SEQUENCE [LARGE SCALE GENOMIC DNA]</scope>
    <source>
        <strain evidence="8 9">DSM 45037</strain>
    </source>
</reference>